<dbReference type="Gene3D" id="3.40.80.10">
    <property type="entry name" value="Peptidoglycan recognition protein-like"/>
    <property type="match status" value="1"/>
</dbReference>
<dbReference type="EMBL" id="CP159873">
    <property type="protein sequence ID" value="XCM84455.1"/>
    <property type="molecule type" value="Genomic_DNA"/>
</dbReference>
<protein>
    <submittedName>
        <fullName evidence="2">Uncharacterized protein</fullName>
    </submittedName>
</protein>
<gene>
    <name evidence="2" type="ORF">ABWK59_35860</name>
</gene>
<dbReference type="GO" id="GO:0008745">
    <property type="term" value="F:N-acetylmuramoyl-L-alanine amidase activity"/>
    <property type="evidence" value="ECO:0007669"/>
    <property type="project" value="InterPro"/>
</dbReference>
<evidence type="ECO:0000313" key="2">
    <source>
        <dbReference type="EMBL" id="XCM84455.1"/>
    </source>
</evidence>
<dbReference type="SUPFAM" id="SSF55846">
    <property type="entry name" value="N-acetylmuramoyl-L-alanine amidase-like"/>
    <property type="match status" value="1"/>
</dbReference>
<dbReference type="InterPro" id="IPR036505">
    <property type="entry name" value="Amidase/PGRP_sf"/>
</dbReference>
<geneLocation type="plasmid" evidence="2">
    <name>punmamed1</name>
</geneLocation>
<keyword evidence="2" id="KW-0614">Plasmid</keyword>
<evidence type="ECO:0000256" key="1">
    <source>
        <dbReference type="SAM" id="MobiDB-lite"/>
    </source>
</evidence>
<organism evidence="2">
    <name type="scientific">Kitasatospora camelliae</name>
    <dbReference type="NCBI Taxonomy" id="3156397"/>
    <lineage>
        <taxon>Bacteria</taxon>
        <taxon>Bacillati</taxon>
        <taxon>Actinomycetota</taxon>
        <taxon>Actinomycetes</taxon>
        <taxon>Kitasatosporales</taxon>
        <taxon>Streptomycetaceae</taxon>
        <taxon>Kitasatospora</taxon>
    </lineage>
</organism>
<name>A0AAU8KAR6_9ACTN</name>
<dbReference type="RefSeq" id="WP_354645389.1">
    <property type="nucleotide sequence ID" value="NZ_CP159873.1"/>
</dbReference>
<sequence length="50" mass="5465">MRETQDEHMDGNGWADIGYSLAVCQHGYVYEGRGKNTQKSDRDGDGTASG</sequence>
<dbReference type="KEGG" id="kcm:ABWK59_35860"/>
<accession>A0AAU8KAR6</accession>
<reference evidence="2" key="1">
    <citation type="submission" date="2024-06" db="EMBL/GenBank/DDBJ databases">
        <title>The genome sequences of Kitasatospora sp. strain HUAS MG31.</title>
        <authorList>
            <person name="Mo P."/>
        </authorList>
    </citation>
    <scope>NUCLEOTIDE SEQUENCE</scope>
    <source>
        <strain evidence="2">HUAS MG31</strain>
        <plasmid evidence="2">punmamed1</plasmid>
    </source>
</reference>
<dbReference type="GO" id="GO:0009253">
    <property type="term" value="P:peptidoglycan catabolic process"/>
    <property type="evidence" value="ECO:0007669"/>
    <property type="project" value="InterPro"/>
</dbReference>
<feature type="region of interest" description="Disordered" evidence="1">
    <location>
        <begin position="31"/>
        <end position="50"/>
    </location>
</feature>
<dbReference type="AlphaFoldDB" id="A0AAU8KAR6"/>
<feature type="compositionally biased region" description="Basic and acidic residues" evidence="1">
    <location>
        <begin position="32"/>
        <end position="50"/>
    </location>
</feature>
<proteinExistence type="predicted"/>